<evidence type="ECO:0000256" key="5">
    <source>
        <dbReference type="ARBA" id="ARBA00023136"/>
    </source>
</evidence>
<dbReference type="PANTHER" id="PTHR31123:SF4">
    <property type="entry name" value="PROTEIN ALCS"/>
    <property type="match status" value="1"/>
</dbReference>
<dbReference type="InterPro" id="IPR051633">
    <property type="entry name" value="AceTr"/>
</dbReference>
<evidence type="ECO:0000256" key="1">
    <source>
        <dbReference type="ARBA" id="ARBA00004141"/>
    </source>
</evidence>
<dbReference type="GO" id="GO:0005886">
    <property type="term" value="C:plasma membrane"/>
    <property type="evidence" value="ECO:0007669"/>
    <property type="project" value="TreeGrafter"/>
</dbReference>
<dbReference type="PANTHER" id="PTHR31123">
    <property type="entry name" value="ACCUMULATION OF DYADS PROTEIN 2-RELATED"/>
    <property type="match status" value="1"/>
</dbReference>
<reference evidence="7" key="1">
    <citation type="submission" date="2022-10" db="EMBL/GenBank/DDBJ databases">
        <title>Determination and structural analysis of whole genome sequence of Sarocladium strictum F4-1.</title>
        <authorList>
            <person name="Hu L."/>
            <person name="Jiang Y."/>
        </authorList>
    </citation>
    <scope>NUCLEOTIDE SEQUENCE</scope>
    <source>
        <strain evidence="7">F4-1</strain>
    </source>
</reference>
<dbReference type="Proteomes" id="UP001175261">
    <property type="component" value="Unassembled WGS sequence"/>
</dbReference>
<keyword evidence="4 6" id="KW-1133">Transmembrane helix</keyword>
<keyword evidence="5 6" id="KW-0472">Membrane</keyword>
<sequence>MSIPSSKDRSILPDEMAEATRQTTNMTIPAALFEQLYLAPKTQVKGHLRETFGNPTPIALGGFILTTTPVSMALLGWQGAGGFLAGANAGVFFWLGGIMTLLGAIGEWILGNTFPATVFFTFSCFWLTLSATISPDFNAIGLYSTTTNPADGLAQPQFYSTFSFFLVAMAMVCVVFMVASLRTNIFFFLMFALLVACRKRSPPLTHTCLFFLF</sequence>
<evidence type="ECO:0000256" key="2">
    <source>
        <dbReference type="ARBA" id="ARBA00005587"/>
    </source>
</evidence>
<dbReference type="Pfam" id="PF01184">
    <property type="entry name" value="Gpr1_Fun34_YaaH"/>
    <property type="match status" value="1"/>
</dbReference>
<evidence type="ECO:0000313" key="7">
    <source>
        <dbReference type="EMBL" id="KAK0383850.1"/>
    </source>
</evidence>
<name>A0AA39GAR5_SARSR</name>
<feature type="transmembrane region" description="Helical" evidence="6">
    <location>
        <begin position="83"/>
        <end position="102"/>
    </location>
</feature>
<keyword evidence="3 6" id="KW-0812">Transmembrane</keyword>
<protein>
    <submittedName>
        <fullName evidence="7">Uncharacterized protein</fullName>
    </submittedName>
</protein>
<comment type="subcellular location">
    <subcellularLocation>
        <location evidence="1">Membrane</location>
        <topology evidence="1">Multi-pass membrane protein</topology>
    </subcellularLocation>
</comment>
<gene>
    <name evidence="7" type="ORF">NLU13_9761</name>
</gene>
<accession>A0AA39GAR5</accession>
<dbReference type="GO" id="GO:0015123">
    <property type="term" value="F:acetate transmembrane transporter activity"/>
    <property type="evidence" value="ECO:0007669"/>
    <property type="project" value="TreeGrafter"/>
</dbReference>
<comment type="caution">
    <text evidence="7">The sequence shown here is derived from an EMBL/GenBank/DDBJ whole genome shotgun (WGS) entry which is preliminary data.</text>
</comment>
<evidence type="ECO:0000256" key="4">
    <source>
        <dbReference type="ARBA" id="ARBA00022989"/>
    </source>
</evidence>
<evidence type="ECO:0000256" key="3">
    <source>
        <dbReference type="ARBA" id="ARBA00022692"/>
    </source>
</evidence>
<dbReference type="AlphaFoldDB" id="A0AA39GAR5"/>
<feature type="transmembrane region" description="Helical" evidence="6">
    <location>
        <begin position="109"/>
        <end position="129"/>
    </location>
</feature>
<feature type="transmembrane region" description="Helical" evidence="6">
    <location>
        <begin position="58"/>
        <end position="77"/>
    </location>
</feature>
<comment type="similarity">
    <text evidence="2">Belongs to the acetate uptake transporter (AceTr) (TC 2.A.96) family.</text>
</comment>
<proteinExistence type="inferred from homology"/>
<evidence type="ECO:0000313" key="8">
    <source>
        <dbReference type="Proteomes" id="UP001175261"/>
    </source>
</evidence>
<evidence type="ECO:0000256" key="6">
    <source>
        <dbReference type="SAM" id="Phobius"/>
    </source>
</evidence>
<organism evidence="7 8">
    <name type="scientific">Sarocladium strictum</name>
    <name type="common">Black bundle disease fungus</name>
    <name type="synonym">Acremonium strictum</name>
    <dbReference type="NCBI Taxonomy" id="5046"/>
    <lineage>
        <taxon>Eukaryota</taxon>
        <taxon>Fungi</taxon>
        <taxon>Dikarya</taxon>
        <taxon>Ascomycota</taxon>
        <taxon>Pezizomycotina</taxon>
        <taxon>Sordariomycetes</taxon>
        <taxon>Hypocreomycetidae</taxon>
        <taxon>Hypocreales</taxon>
        <taxon>Sarocladiaceae</taxon>
        <taxon>Sarocladium</taxon>
    </lineage>
</organism>
<dbReference type="InterPro" id="IPR000791">
    <property type="entry name" value="Gpr1/Fun34/SatP-like"/>
</dbReference>
<keyword evidence="8" id="KW-1185">Reference proteome</keyword>
<dbReference type="EMBL" id="JAPDFR010000009">
    <property type="protein sequence ID" value="KAK0383850.1"/>
    <property type="molecule type" value="Genomic_DNA"/>
</dbReference>
<feature type="transmembrane region" description="Helical" evidence="6">
    <location>
        <begin position="162"/>
        <end position="195"/>
    </location>
</feature>